<dbReference type="Pfam" id="PF01182">
    <property type="entry name" value="Glucosamine_iso"/>
    <property type="match status" value="1"/>
</dbReference>
<organism evidence="9 10">
    <name type="scientific">Sulfitobacter donghicola DSW-25 = KCTC 12864 = JCM 14565</name>
    <dbReference type="NCBI Taxonomy" id="1300350"/>
    <lineage>
        <taxon>Bacteria</taxon>
        <taxon>Pseudomonadati</taxon>
        <taxon>Pseudomonadota</taxon>
        <taxon>Alphaproteobacteria</taxon>
        <taxon>Rhodobacterales</taxon>
        <taxon>Roseobacteraceae</taxon>
        <taxon>Sulfitobacter</taxon>
    </lineage>
</organism>
<evidence type="ECO:0000313" key="9">
    <source>
        <dbReference type="EMBL" id="KEJ88451.1"/>
    </source>
</evidence>
<keyword evidence="10" id="KW-1185">Reference proteome</keyword>
<evidence type="ECO:0000256" key="3">
    <source>
        <dbReference type="ARBA" id="ARBA00004961"/>
    </source>
</evidence>
<dbReference type="InterPro" id="IPR039104">
    <property type="entry name" value="6PGL"/>
</dbReference>
<evidence type="ECO:0000256" key="7">
    <source>
        <dbReference type="RuleBase" id="RU365095"/>
    </source>
</evidence>
<dbReference type="NCBIfam" id="TIGR01198">
    <property type="entry name" value="pgl"/>
    <property type="match status" value="1"/>
</dbReference>
<dbReference type="PANTHER" id="PTHR11054:SF0">
    <property type="entry name" value="6-PHOSPHOGLUCONOLACTONASE"/>
    <property type="match status" value="1"/>
</dbReference>
<evidence type="ECO:0000259" key="8">
    <source>
        <dbReference type="Pfam" id="PF01182"/>
    </source>
</evidence>
<sequence length="224" mass="23766">MIFQDYPTRDALMQAVASKLAADLQSALANRDTVTFAVPGGTTPGPVFDALCQIDLDWSRVHVLLSDERWVPEDHAQSNAALIRSRLLQGYASKAAFTPYYSASDDINTAADKLSQSLSALGAIDVLLLGMGADMHTASLFPKAAGLEAAMAEDAQLLVPISIAGQEVQRFSLSAPALRAAGAKHILITGDEKREALNQAKDLSEAEAPIQIVLPDATVHWSAA</sequence>
<evidence type="ECO:0000256" key="4">
    <source>
        <dbReference type="ARBA" id="ARBA00010662"/>
    </source>
</evidence>
<gene>
    <name evidence="7" type="primary">pgl</name>
    <name evidence="9" type="ORF">DSW25_15245</name>
</gene>
<comment type="similarity">
    <text evidence="4 7">Belongs to the glucosamine/galactosamine-6-phosphate isomerase family. 6-phosphogluconolactonase subfamily.</text>
</comment>
<dbReference type="STRING" id="1300350.Z948_3428"/>
<dbReference type="SUPFAM" id="SSF100950">
    <property type="entry name" value="NagB/RpiA/CoA transferase-like"/>
    <property type="match status" value="1"/>
</dbReference>
<reference evidence="9 10" key="1">
    <citation type="submission" date="2014-01" db="EMBL/GenBank/DDBJ databases">
        <title>Sulfitobacter donghicola JCM 14565 Genome Sequencing.</title>
        <authorList>
            <person name="Lai Q."/>
            <person name="Hong Z."/>
        </authorList>
    </citation>
    <scope>NUCLEOTIDE SEQUENCE [LARGE SCALE GENOMIC DNA]</scope>
    <source>
        <strain evidence="9 10">JCM 14565</strain>
    </source>
</reference>
<dbReference type="InterPro" id="IPR006148">
    <property type="entry name" value="Glc/Gal-6P_isomerase"/>
</dbReference>
<comment type="catalytic activity">
    <reaction evidence="1 7">
        <text>6-phospho-D-glucono-1,5-lactone + H2O = 6-phospho-D-gluconate + H(+)</text>
        <dbReference type="Rhea" id="RHEA:12556"/>
        <dbReference type="ChEBI" id="CHEBI:15377"/>
        <dbReference type="ChEBI" id="CHEBI:15378"/>
        <dbReference type="ChEBI" id="CHEBI:57955"/>
        <dbReference type="ChEBI" id="CHEBI:58759"/>
        <dbReference type="EC" id="3.1.1.31"/>
    </reaction>
</comment>
<evidence type="ECO:0000313" key="10">
    <source>
        <dbReference type="Proteomes" id="UP000027734"/>
    </source>
</evidence>
<proteinExistence type="inferred from homology"/>
<dbReference type="InterPro" id="IPR037171">
    <property type="entry name" value="NagB/RpiA_transferase-like"/>
</dbReference>
<accession>A0A073IG41</accession>
<evidence type="ECO:0000256" key="5">
    <source>
        <dbReference type="ARBA" id="ARBA00013198"/>
    </source>
</evidence>
<dbReference type="EC" id="3.1.1.31" evidence="5 7"/>
<dbReference type="PANTHER" id="PTHR11054">
    <property type="entry name" value="6-PHOSPHOGLUCONOLACTONASE"/>
    <property type="match status" value="1"/>
</dbReference>
<feature type="domain" description="Glucosamine/galactosamine-6-phosphate isomerase" evidence="8">
    <location>
        <begin position="8"/>
        <end position="221"/>
    </location>
</feature>
<dbReference type="InterPro" id="IPR005900">
    <property type="entry name" value="6-phosphogluconolactonase_DevB"/>
</dbReference>
<evidence type="ECO:0000256" key="2">
    <source>
        <dbReference type="ARBA" id="ARBA00002681"/>
    </source>
</evidence>
<evidence type="ECO:0000256" key="1">
    <source>
        <dbReference type="ARBA" id="ARBA00000832"/>
    </source>
</evidence>
<keyword evidence="7" id="KW-0378">Hydrolase</keyword>
<dbReference type="UniPathway" id="UPA00115">
    <property type="reaction ID" value="UER00409"/>
</dbReference>
<dbReference type="Gene3D" id="3.40.50.1360">
    <property type="match status" value="1"/>
</dbReference>
<evidence type="ECO:0000256" key="6">
    <source>
        <dbReference type="ARBA" id="ARBA00020337"/>
    </source>
</evidence>
<dbReference type="Proteomes" id="UP000027734">
    <property type="component" value="Unassembled WGS sequence"/>
</dbReference>
<comment type="pathway">
    <text evidence="3 7">Carbohydrate degradation; pentose phosphate pathway; D-ribulose 5-phosphate from D-glucose 6-phosphate (oxidative stage): step 2/3.</text>
</comment>
<dbReference type="CDD" id="cd01400">
    <property type="entry name" value="6PGL"/>
    <property type="match status" value="1"/>
</dbReference>
<dbReference type="GO" id="GO:0006098">
    <property type="term" value="P:pentose-phosphate shunt"/>
    <property type="evidence" value="ECO:0007669"/>
    <property type="project" value="UniProtKB-UniPathway"/>
</dbReference>
<dbReference type="GO" id="GO:0017057">
    <property type="term" value="F:6-phosphogluconolactonase activity"/>
    <property type="evidence" value="ECO:0007669"/>
    <property type="project" value="UniProtKB-UniRule"/>
</dbReference>
<comment type="caution">
    <text evidence="9">The sequence shown here is derived from an EMBL/GenBank/DDBJ whole genome shotgun (WGS) entry which is preliminary data.</text>
</comment>
<protein>
    <recommendedName>
        <fullName evidence="6 7">6-phosphogluconolactonase</fullName>
        <shortName evidence="7">6PGL</shortName>
        <ecNumber evidence="5 7">3.1.1.31</ecNumber>
    </recommendedName>
</protein>
<dbReference type="GO" id="GO:0005975">
    <property type="term" value="P:carbohydrate metabolic process"/>
    <property type="evidence" value="ECO:0007669"/>
    <property type="project" value="UniProtKB-UniRule"/>
</dbReference>
<dbReference type="AlphaFoldDB" id="A0A073IG41"/>
<dbReference type="eggNOG" id="COG0363">
    <property type="taxonomic scope" value="Bacteria"/>
</dbReference>
<dbReference type="EMBL" id="JAMC01000006">
    <property type="protein sequence ID" value="KEJ88451.1"/>
    <property type="molecule type" value="Genomic_DNA"/>
</dbReference>
<name>A0A073IG41_9RHOB</name>
<comment type="function">
    <text evidence="2 7">Hydrolysis of 6-phosphogluconolactone to 6-phosphogluconate.</text>
</comment>